<keyword evidence="1" id="KW-0732">Signal</keyword>
<name>A0A976QQ45_THEOR</name>
<evidence type="ECO:0000256" key="1">
    <source>
        <dbReference type="SAM" id="SignalP"/>
    </source>
</evidence>
<accession>A0A976QQ45</accession>
<feature type="signal peptide" evidence="1">
    <location>
        <begin position="1"/>
        <end position="20"/>
    </location>
</feature>
<reference evidence="2" key="1">
    <citation type="submission" date="2022-07" db="EMBL/GenBank/DDBJ databases">
        <title>Evaluation of T. orientalis genome assembly methods using nanopore sequencing and analysis of variation between genomes.</title>
        <authorList>
            <person name="Yam J."/>
            <person name="Micallef M.L."/>
            <person name="Liu M."/>
            <person name="Djordjevic S.P."/>
            <person name="Bogema D.R."/>
            <person name="Jenkins C."/>
        </authorList>
    </citation>
    <scope>NUCLEOTIDE SEQUENCE</scope>
    <source>
        <strain evidence="2">Fish Creek</strain>
    </source>
</reference>
<feature type="chain" id="PRO_5036686534" evidence="1">
    <location>
        <begin position="21"/>
        <end position="174"/>
    </location>
</feature>
<proteinExistence type="predicted"/>
<sequence>MAIIGQILLIFALNAFFCKCDNFTLDLSPNASSDSSKRVNITIYYIDGLECRKYGPTPHNRIVRVVDGSRNIWQGGDAECTGAILYPSTGEGKLLHLFLEKGNSFGHKYYTRDGDQWKEIRLVTYRTHLDEFAPKELQSRDPAKPTGKKKAGSSSVPSLICTLIVPALVFTNFH</sequence>
<evidence type="ECO:0000313" key="2">
    <source>
        <dbReference type="EMBL" id="UKJ88528.2"/>
    </source>
</evidence>
<dbReference type="AlphaFoldDB" id="A0A976QQ45"/>
<organism evidence="2 3">
    <name type="scientific">Theileria orientalis</name>
    <dbReference type="NCBI Taxonomy" id="68886"/>
    <lineage>
        <taxon>Eukaryota</taxon>
        <taxon>Sar</taxon>
        <taxon>Alveolata</taxon>
        <taxon>Apicomplexa</taxon>
        <taxon>Aconoidasida</taxon>
        <taxon>Piroplasmida</taxon>
        <taxon>Theileriidae</taxon>
        <taxon>Theileria</taxon>
    </lineage>
</organism>
<dbReference type="OrthoDB" id="362458at2759"/>
<evidence type="ECO:0000313" key="3">
    <source>
        <dbReference type="Proteomes" id="UP000244803"/>
    </source>
</evidence>
<dbReference type="EMBL" id="CP056065">
    <property type="protein sequence ID" value="UKJ88528.2"/>
    <property type="molecule type" value="Genomic_DNA"/>
</dbReference>
<dbReference type="Proteomes" id="UP000244803">
    <property type="component" value="Chromosome 1"/>
</dbReference>
<gene>
    <name evidence="2" type="ORF">MACJ_000972</name>
</gene>
<protein>
    <submittedName>
        <fullName evidence="2">Uncharacterized protein</fullName>
    </submittedName>
</protein>